<evidence type="ECO:0000313" key="3">
    <source>
        <dbReference type="EMBL" id="TDT14914.1"/>
    </source>
</evidence>
<proteinExistence type="predicted"/>
<feature type="domain" description="VOC" evidence="2">
    <location>
        <begin position="15"/>
        <end position="158"/>
    </location>
</feature>
<dbReference type="GO" id="GO:0046491">
    <property type="term" value="P:L-methylmalonyl-CoA metabolic process"/>
    <property type="evidence" value="ECO:0007669"/>
    <property type="project" value="TreeGrafter"/>
</dbReference>
<dbReference type="SUPFAM" id="SSF54593">
    <property type="entry name" value="Glyoxalase/Bleomycin resistance protein/Dihydroxybiphenyl dioxygenase"/>
    <property type="match status" value="1"/>
</dbReference>
<evidence type="ECO:0000259" key="2">
    <source>
        <dbReference type="PROSITE" id="PS51819"/>
    </source>
</evidence>
<dbReference type="Gene3D" id="3.10.180.10">
    <property type="entry name" value="2,3-Dihydroxybiphenyl 1,2-Dioxygenase, domain 1"/>
    <property type="match status" value="1"/>
</dbReference>
<dbReference type="PANTHER" id="PTHR43048">
    <property type="entry name" value="METHYLMALONYL-COA EPIMERASE"/>
    <property type="match status" value="1"/>
</dbReference>
<evidence type="ECO:0000256" key="1">
    <source>
        <dbReference type="ARBA" id="ARBA00022723"/>
    </source>
</evidence>
<name>A0A4R7HWJ2_9ACTN</name>
<evidence type="ECO:0000313" key="4">
    <source>
        <dbReference type="Proteomes" id="UP000294558"/>
    </source>
</evidence>
<dbReference type="OrthoDB" id="9792173at2"/>
<gene>
    <name evidence="3" type="ORF">BDK89_0473</name>
</gene>
<dbReference type="InterPro" id="IPR051785">
    <property type="entry name" value="MMCE/EMCE_epimerase"/>
</dbReference>
<dbReference type="InterPro" id="IPR037523">
    <property type="entry name" value="VOC_core"/>
</dbReference>
<dbReference type="GO" id="GO:0004493">
    <property type="term" value="F:methylmalonyl-CoA epimerase activity"/>
    <property type="evidence" value="ECO:0007669"/>
    <property type="project" value="TreeGrafter"/>
</dbReference>
<keyword evidence="3" id="KW-0560">Oxidoreductase</keyword>
<dbReference type="InterPro" id="IPR029068">
    <property type="entry name" value="Glyas_Bleomycin-R_OHBP_Dase"/>
</dbReference>
<keyword evidence="4" id="KW-1185">Reference proteome</keyword>
<accession>A0A4R7HWJ2</accession>
<dbReference type="AlphaFoldDB" id="A0A4R7HWJ2"/>
<organism evidence="3 4">
    <name type="scientific">Ilumatobacter fluminis</name>
    <dbReference type="NCBI Taxonomy" id="467091"/>
    <lineage>
        <taxon>Bacteria</taxon>
        <taxon>Bacillati</taxon>
        <taxon>Actinomycetota</taxon>
        <taxon>Acidimicrobiia</taxon>
        <taxon>Acidimicrobiales</taxon>
        <taxon>Ilumatobacteraceae</taxon>
        <taxon>Ilumatobacter</taxon>
    </lineage>
</organism>
<keyword evidence="1" id="KW-0479">Metal-binding</keyword>
<keyword evidence="3" id="KW-0223">Dioxygenase</keyword>
<protein>
    <submittedName>
        <fullName evidence="3">Glyoxalase/bleomycin resistance protein/dioxygenase superfamily protein</fullName>
    </submittedName>
</protein>
<dbReference type="PROSITE" id="PS51819">
    <property type="entry name" value="VOC"/>
    <property type="match status" value="1"/>
</dbReference>
<dbReference type="EMBL" id="SOAU01000001">
    <property type="protein sequence ID" value="TDT14914.1"/>
    <property type="molecule type" value="Genomic_DNA"/>
</dbReference>
<dbReference type="GO" id="GO:0051213">
    <property type="term" value="F:dioxygenase activity"/>
    <property type="evidence" value="ECO:0007669"/>
    <property type="project" value="UniProtKB-KW"/>
</dbReference>
<sequence>MTSPTGQVAHVAGFPIKQVAMVVRDLDQAVRAYWNRLGVGPWTSYVLEPPRLKDMTYHGEPVEFAIRHALAWSGETQLELVQPLYGPSIFSDHLDVCGEGQHHLGIFVDDHPAAMQSLTDSGFRYVQGARGFGAEGDGAFAYFETDEPVGTIIEVIEAPKVRIPPDFVYPAEPGGNP</sequence>
<dbReference type="Pfam" id="PF13669">
    <property type="entry name" value="Glyoxalase_4"/>
    <property type="match status" value="1"/>
</dbReference>
<dbReference type="Proteomes" id="UP000294558">
    <property type="component" value="Unassembled WGS sequence"/>
</dbReference>
<comment type="caution">
    <text evidence="3">The sequence shown here is derived from an EMBL/GenBank/DDBJ whole genome shotgun (WGS) entry which is preliminary data.</text>
</comment>
<reference evidence="3 4" key="1">
    <citation type="submission" date="2019-03" db="EMBL/GenBank/DDBJ databases">
        <title>Sequencing the genomes of 1000 actinobacteria strains.</title>
        <authorList>
            <person name="Klenk H.-P."/>
        </authorList>
    </citation>
    <scope>NUCLEOTIDE SEQUENCE [LARGE SCALE GENOMIC DNA]</scope>
    <source>
        <strain evidence="3 4">DSM 18936</strain>
    </source>
</reference>
<dbReference type="PANTHER" id="PTHR43048:SF3">
    <property type="entry name" value="METHYLMALONYL-COA EPIMERASE, MITOCHONDRIAL"/>
    <property type="match status" value="1"/>
</dbReference>
<dbReference type="GO" id="GO:0046872">
    <property type="term" value="F:metal ion binding"/>
    <property type="evidence" value="ECO:0007669"/>
    <property type="project" value="UniProtKB-KW"/>
</dbReference>